<dbReference type="PANTHER" id="PTHR47268">
    <property type="entry name" value="ACYLPHOSPHATASE"/>
    <property type="match status" value="1"/>
</dbReference>
<gene>
    <name evidence="7" type="ORF">RXV79_22735</name>
</gene>
<dbReference type="RefSeq" id="WP_316700365.1">
    <property type="nucleotide sequence ID" value="NZ_CP136336.1"/>
</dbReference>
<accession>A0ABZ0CXF9</accession>
<dbReference type="SUPFAM" id="SSF54975">
    <property type="entry name" value="Acylphosphatase/BLUF domain-like"/>
    <property type="match status" value="1"/>
</dbReference>
<reference evidence="7 8" key="1">
    <citation type="submission" date="2023-10" db="EMBL/GenBank/DDBJ databases">
        <title>Bacteria for the degradation of biodegradable plastic PBAT(Polybutylene adipate terephthalate).</title>
        <authorList>
            <person name="Weon H.-Y."/>
            <person name="Yeon J."/>
        </authorList>
    </citation>
    <scope>NUCLEOTIDE SEQUENCE [LARGE SCALE GENOMIC DNA]</scope>
    <source>
        <strain evidence="7 8">SBD 7-3</strain>
    </source>
</reference>
<feature type="domain" description="Acylphosphatase-like" evidence="6">
    <location>
        <begin position="14"/>
        <end position="102"/>
    </location>
</feature>
<protein>
    <recommendedName>
        <fullName evidence="2 4">acylphosphatase</fullName>
        <ecNumber evidence="2 4">3.6.1.7</ecNumber>
    </recommendedName>
</protein>
<dbReference type="InterPro" id="IPR020456">
    <property type="entry name" value="Acylphosphatase"/>
</dbReference>
<evidence type="ECO:0000256" key="2">
    <source>
        <dbReference type="ARBA" id="ARBA00012150"/>
    </source>
</evidence>
<dbReference type="Proteomes" id="UP001303946">
    <property type="component" value="Chromosome"/>
</dbReference>
<dbReference type="InterPro" id="IPR001792">
    <property type="entry name" value="Acylphosphatase-like_dom"/>
</dbReference>
<comment type="similarity">
    <text evidence="1 5">Belongs to the acylphosphatase family.</text>
</comment>
<evidence type="ECO:0000256" key="4">
    <source>
        <dbReference type="PROSITE-ProRule" id="PRU00520"/>
    </source>
</evidence>
<keyword evidence="8" id="KW-1185">Reference proteome</keyword>
<sequence length="104" mass="11424">MSSAPGQPGTSIECWSARIRGRVQGVGYRDSCAREADRLGVKGWVRNRLDGSVEVLMLGSPAQLRNLAEWLHRGPPAARVDEVSVTPLPPPFPDCERFERKPTA</sequence>
<dbReference type="PROSITE" id="PS51160">
    <property type="entry name" value="ACYLPHOSPHATASE_3"/>
    <property type="match status" value="1"/>
</dbReference>
<name>A0ABZ0CXF9_9BURK</name>
<organism evidence="7 8">
    <name type="scientific">Piscinibacter gummiphilus</name>
    <dbReference type="NCBI Taxonomy" id="946333"/>
    <lineage>
        <taxon>Bacteria</taxon>
        <taxon>Pseudomonadati</taxon>
        <taxon>Pseudomonadota</taxon>
        <taxon>Betaproteobacteria</taxon>
        <taxon>Burkholderiales</taxon>
        <taxon>Sphaerotilaceae</taxon>
        <taxon>Piscinibacter</taxon>
    </lineage>
</organism>
<evidence type="ECO:0000256" key="1">
    <source>
        <dbReference type="ARBA" id="ARBA00005614"/>
    </source>
</evidence>
<dbReference type="InterPro" id="IPR017968">
    <property type="entry name" value="Acylphosphatase_CS"/>
</dbReference>
<feature type="active site" evidence="4">
    <location>
        <position position="47"/>
    </location>
</feature>
<dbReference type="PROSITE" id="PS00151">
    <property type="entry name" value="ACYLPHOSPHATASE_2"/>
    <property type="match status" value="1"/>
</dbReference>
<dbReference type="Pfam" id="PF00708">
    <property type="entry name" value="Acylphosphatase"/>
    <property type="match status" value="1"/>
</dbReference>
<proteinExistence type="inferred from homology"/>
<dbReference type="PANTHER" id="PTHR47268:SF4">
    <property type="entry name" value="ACYLPHOSPHATASE"/>
    <property type="match status" value="1"/>
</dbReference>
<evidence type="ECO:0000256" key="5">
    <source>
        <dbReference type="RuleBase" id="RU004168"/>
    </source>
</evidence>
<comment type="catalytic activity">
    <reaction evidence="3 4">
        <text>an acyl phosphate + H2O = a carboxylate + phosphate + H(+)</text>
        <dbReference type="Rhea" id="RHEA:14965"/>
        <dbReference type="ChEBI" id="CHEBI:15377"/>
        <dbReference type="ChEBI" id="CHEBI:15378"/>
        <dbReference type="ChEBI" id="CHEBI:29067"/>
        <dbReference type="ChEBI" id="CHEBI:43474"/>
        <dbReference type="ChEBI" id="CHEBI:59918"/>
        <dbReference type="EC" id="3.6.1.7"/>
    </reaction>
</comment>
<evidence type="ECO:0000313" key="8">
    <source>
        <dbReference type="Proteomes" id="UP001303946"/>
    </source>
</evidence>
<feature type="active site" evidence="4">
    <location>
        <position position="29"/>
    </location>
</feature>
<evidence type="ECO:0000259" key="6">
    <source>
        <dbReference type="PROSITE" id="PS51160"/>
    </source>
</evidence>
<dbReference type="Gene3D" id="3.30.70.100">
    <property type="match status" value="1"/>
</dbReference>
<evidence type="ECO:0000313" key="7">
    <source>
        <dbReference type="EMBL" id="WOB07710.1"/>
    </source>
</evidence>
<dbReference type="EC" id="3.6.1.7" evidence="2 4"/>
<dbReference type="EMBL" id="CP136336">
    <property type="protein sequence ID" value="WOB07710.1"/>
    <property type="molecule type" value="Genomic_DNA"/>
</dbReference>
<evidence type="ECO:0000256" key="3">
    <source>
        <dbReference type="ARBA" id="ARBA00047645"/>
    </source>
</evidence>
<dbReference type="InterPro" id="IPR036046">
    <property type="entry name" value="Acylphosphatase-like_dom_sf"/>
</dbReference>
<keyword evidence="4" id="KW-0378">Hydrolase</keyword>